<keyword evidence="2" id="KW-1185">Reference proteome</keyword>
<organism evidence="1 2">
    <name type="scientific">Steinernema carpocapsae</name>
    <name type="common">Entomopathogenic nematode</name>
    <dbReference type="NCBI Taxonomy" id="34508"/>
    <lineage>
        <taxon>Eukaryota</taxon>
        <taxon>Metazoa</taxon>
        <taxon>Ecdysozoa</taxon>
        <taxon>Nematoda</taxon>
        <taxon>Chromadorea</taxon>
        <taxon>Rhabditida</taxon>
        <taxon>Tylenchina</taxon>
        <taxon>Panagrolaimomorpha</taxon>
        <taxon>Strongyloidoidea</taxon>
        <taxon>Steinernematidae</taxon>
        <taxon>Steinernema</taxon>
    </lineage>
</organism>
<dbReference type="Proteomes" id="UP000298663">
    <property type="component" value="Unassembled WGS sequence"/>
</dbReference>
<dbReference type="AlphaFoldDB" id="A0A4U5MIP6"/>
<reference evidence="1 2" key="2">
    <citation type="journal article" date="2019" name="G3 (Bethesda)">
        <title>Hybrid Assembly of the Genome of the Entomopathogenic Nematode Steinernema carpocapsae Identifies the X-Chromosome.</title>
        <authorList>
            <person name="Serra L."/>
            <person name="Macchietto M."/>
            <person name="Macias-Munoz A."/>
            <person name="McGill C.J."/>
            <person name="Rodriguez I.M."/>
            <person name="Rodriguez B."/>
            <person name="Murad R."/>
            <person name="Mortazavi A."/>
        </authorList>
    </citation>
    <scope>NUCLEOTIDE SEQUENCE [LARGE SCALE GENOMIC DNA]</scope>
    <source>
        <strain evidence="1 2">ALL</strain>
    </source>
</reference>
<reference evidence="1 2" key="1">
    <citation type="journal article" date="2015" name="Genome Biol.">
        <title>Comparative genomics of Steinernema reveals deeply conserved gene regulatory networks.</title>
        <authorList>
            <person name="Dillman A.R."/>
            <person name="Macchietto M."/>
            <person name="Porter C.F."/>
            <person name="Rogers A."/>
            <person name="Williams B."/>
            <person name="Antoshechkin I."/>
            <person name="Lee M.M."/>
            <person name="Goodwin Z."/>
            <person name="Lu X."/>
            <person name="Lewis E.E."/>
            <person name="Goodrich-Blair H."/>
            <person name="Stock S.P."/>
            <person name="Adams B.J."/>
            <person name="Sternberg P.W."/>
            <person name="Mortazavi A."/>
        </authorList>
    </citation>
    <scope>NUCLEOTIDE SEQUENCE [LARGE SCALE GENOMIC DNA]</scope>
    <source>
        <strain evidence="1 2">ALL</strain>
    </source>
</reference>
<protein>
    <submittedName>
        <fullName evidence="1">Uncharacterized protein</fullName>
    </submittedName>
</protein>
<gene>
    <name evidence="1" type="ORF">L596_021420</name>
</gene>
<proteinExistence type="predicted"/>
<comment type="caution">
    <text evidence="1">The sequence shown here is derived from an EMBL/GenBank/DDBJ whole genome shotgun (WGS) entry which is preliminary data.</text>
</comment>
<accession>A0A4U5MIP6</accession>
<evidence type="ECO:0000313" key="1">
    <source>
        <dbReference type="EMBL" id="TKR69237.1"/>
    </source>
</evidence>
<name>A0A4U5MIP6_STECR</name>
<dbReference type="EMBL" id="AZBU02000007">
    <property type="protein sequence ID" value="TKR69237.1"/>
    <property type="molecule type" value="Genomic_DNA"/>
</dbReference>
<sequence>MAFTLENAIIVNSENNEQKDFVSQCKARKQKTIKFCPNHVRNWLFGGFSPETESPGVETVGISLTCGYAGPLVAAEFQQNRPSLGSGF</sequence>
<evidence type="ECO:0000313" key="2">
    <source>
        <dbReference type="Proteomes" id="UP000298663"/>
    </source>
</evidence>